<dbReference type="InterPro" id="IPR029069">
    <property type="entry name" value="HotDog_dom_sf"/>
</dbReference>
<dbReference type="AlphaFoldDB" id="A0A7J0GPU2"/>
<dbReference type="Pfam" id="PF01575">
    <property type="entry name" value="MaoC_dehydratas"/>
    <property type="match status" value="1"/>
</dbReference>
<organism evidence="2 3">
    <name type="scientific">Actinidia rufa</name>
    <dbReference type="NCBI Taxonomy" id="165716"/>
    <lineage>
        <taxon>Eukaryota</taxon>
        <taxon>Viridiplantae</taxon>
        <taxon>Streptophyta</taxon>
        <taxon>Embryophyta</taxon>
        <taxon>Tracheophyta</taxon>
        <taxon>Spermatophyta</taxon>
        <taxon>Magnoliopsida</taxon>
        <taxon>eudicotyledons</taxon>
        <taxon>Gunneridae</taxon>
        <taxon>Pentapetalae</taxon>
        <taxon>asterids</taxon>
        <taxon>Ericales</taxon>
        <taxon>Actinidiaceae</taxon>
        <taxon>Actinidia</taxon>
    </lineage>
</organism>
<dbReference type="Gene3D" id="3.10.129.10">
    <property type="entry name" value="Hotdog Thioesterase"/>
    <property type="match status" value="1"/>
</dbReference>
<evidence type="ECO:0000259" key="1">
    <source>
        <dbReference type="Pfam" id="PF01575"/>
    </source>
</evidence>
<evidence type="ECO:0000313" key="3">
    <source>
        <dbReference type="Proteomes" id="UP000585474"/>
    </source>
</evidence>
<feature type="domain" description="MaoC-like" evidence="1">
    <location>
        <begin position="45"/>
        <end position="141"/>
    </location>
</feature>
<dbReference type="OrthoDB" id="3592703at2759"/>
<dbReference type="InterPro" id="IPR050965">
    <property type="entry name" value="UPF0336/Enoyl-CoA_hydratase"/>
</dbReference>
<dbReference type="GO" id="GO:0005739">
    <property type="term" value="C:mitochondrion"/>
    <property type="evidence" value="ECO:0007669"/>
    <property type="project" value="TreeGrafter"/>
</dbReference>
<dbReference type="PANTHER" id="PTHR43437:SF3">
    <property type="entry name" value="HYDROXYACYL-THIOESTER DEHYDRATASE TYPE 2, MITOCHONDRIAL"/>
    <property type="match status" value="1"/>
</dbReference>
<gene>
    <name evidence="2" type="ORF">Acr_23g0012040</name>
</gene>
<sequence>MKHNTNRYNPAKMLTKRIVSSFYPSLRFSSLSASTIKTGDILKQARIFSSSDVLEYSKLSHDSNPLHFDIECAQNAGFEDRLVPGMLVASLFPRIIASHFPGAIYISQSLQFKSPVYIGEEIIGEVEATNIRAIKNNAKFKTKCFKQGDHVVMDGEATAILPTLAVEQGQSMG</sequence>
<evidence type="ECO:0000313" key="2">
    <source>
        <dbReference type="EMBL" id="GFZ12819.1"/>
    </source>
</evidence>
<dbReference type="SUPFAM" id="SSF54637">
    <property type="entry name" value="Thioesterase/thiol ester dehydrase-isomerase"/>
    <property type="match status" value="1"/>
</dbReference>
<proteinExistence type="predicted"/>
<comment type="caution">
    <text evidence="2">The sequence shown here is derived from an EMBL/GenBank/DDBJ whole genome shotgun (WGS) entry which is preliminary data.</text>
</comment>
<dbReference type="GO" id="GO:0006633">
    <property type="term" value="P:fatty acid biosynthetic process"/>
    <property type="evidence" value="ECO:0007669"/>
    <property type="project" value="TreeGrafter"/>
</dbReference>
<dbReference type="InterPro" id="IPR002539">
    <property type="entry name" value="MaoC-like_dom"/>
</dbReference>
<reference evidence="2 3" key="1">
    <citation type="submission" date="2019-07" db="EMBL/GenBank/DDBJ databases">
        <title>De Novo Assembly of kiwifruit Actinidia rufa.</title>
        <authorList>
            <person name="Sugita-Konishi S."/>
            <person name="Sato K."/>
            <person name="Mori E."/>
            <person name="Abe Y."/>
            <person name="Kisaki G."/>
            <person name="Hamano K."/>
            <person name="Suezawa K."/>
            <person name="Otani M."/>
            <person name="Fukuda T."/>
            <person name="Manabe T."/>
            <person name="Gomi K."/>
            <person name="Tabuchi M."/>
            <person name="Akimitsu K."/>
            <person name="Kataoka I."/>
        </authorList>
    </citation>
    <scope>NUCLEOTIDE SEQUENCE [LARGE SCALE GENOMIC DNA]</scope>
    <source>
        <strain evidence="3">cv. Fuchu</strain>
    </source>
</reference>
<dbReference type="PANTHER" id="PTHR43437">
    <property type="entry name" value="HYDROXYACYL-THIOESTER DEHYDRATASE TYPE 2, MITOCHONDRIAL-RELATED"/>
    <property type="match status" value="1"/>
</dbReference>
<dbReference type="EMBL" id="BJWL01000023">
    <property type="protein sequence ID" value="GFZ12819.1"/>
    <property type="molecule type" value="Genomic_DNA"/>
</dbReference>
<dbReference type="CDD" id="cd03449">
    <property type="entry name" value="R_hydratase"/>
    <property type="match status" value="1"/>
</dbReference>
<protein>
    <submittedName>
        <fullName evidence="2">Hydroxyacyl-thioester dehydratase type-like protein</fullName>
    </submittedName>
</protein>
<dbReference type="Proteomes" id="UP000585474">
    <property type="component" value="Unassembled WGS sequence"/>
</dbReference>
<keyword evidence="3" id="KW-1185">Reference proteome</keyword>
<name>A0A7J0GPU2_9ERIC</name>
<dbReference type="GO" id="GO:0019171">
    <property type="term" value="F:(3R)-hydroxyacyl-[acyl-carrier-protein] dehydratase activity"/>
    <property type="evidence" value="ECO:0007669"/>
    <property type="project" value="TreeGrafter"/>
</dbReference>
<accession>A0A7J0GPU2</accession>